<dbReference type="PANTHER" id="PTHR11362:SF78">
    <property type="entry name" value="PROTEASE INHIBITOR"/>
    <property type="match status" value="1"/>
</dbReference>
<gene>
    <name evidence="1" type="ORF">BDV25DRAFT_136616</name>
</gene>
<dbReference type="InterPro" id="IPR008914">
    <property type="entry name" value="PEBP"/>
</dbReference>
<dbReference type="GO" id="GO:0030414">
    <property type="term" value="F:peptidase inhibitor activity"/>
    <property type="evidence" value="ECO:0007669"/>
    <property type="project" value="TreeGrafter"/>
</dbReference>
<accession>A0A5N6U500</accession>
<evidence type="ECO:0000313" key="1">
    <source>
        <dbReference type="EMBL" id="KAE8153676.1"/>
    </source>
</evidence>
<dbReference type="GO" id="GO:0005543">
    <property type="term" value="F:phospholipid binding"/>
    <property type="evidence" value="ECO:0007669"/>
    <property type="project" value="TreeGrafter"/>
</dbReference>
<dbReference type="GO" id="GO:0030162">
    <property type="term" value="P:regulation of proteolysis"/>
    <property type="evidence" value="ECO:0007669"/>
    <property type="project" value="TreeGrafter"/>
</dbReference>
<dbReference type="InterPro" id="IPR035810">
    <property type="entry name" value="PEBP_euk"/>
</dbReference>
<dbReference type="EMBL" id="ML742036">
    <property type="protein sequence ID" value="KAE8153676.1"/>
    <property type="molecule type" value="Genomic_DNA"/>
</dbReference>
<dbReference type="AlphaFoldDB" id="A0A5N6U500"/>
<name>A0A5N6U500_ASPAV</name>
<keyword evidence="2" id="KW-1185">Reference proteome</keyword>
<sequence>MPSNQSIQTALSLIEQNPPQILNLTVGPHQEVKPGQYIPRAEAQSAPQISFPVASSSATYMVVALDIDAPFPSFNVLGPILHWIQPGLKARDGRLEITEPSVVNYIGPAPPPGSSPHRYLFFLYEQPSNFEGKAHAPPDGQNLRIWSRVRYSLDDWGKTAGLGPVLAVNYFCSN</sequence>
<dbReference type="Pfam" id="PF01161">
    <property type="entry name" value="PBP"/>
    <property type="match status" value="1"/>
</dbReference>
<organism evidence="1 2">
    <name type="scientific">Aspergillus avenaceus</name>
    <dbReference type="NCBI Taxonomy" id="36643"/>
    <lineage>
        <taxon>Eukaryota</taxon>
        <taxon>Fungi</taxon>
        <taxon>Dikarya</taxon>
        <taxon>Ascomycota</taxon>
        <taxon>Pezizomycotina</taxon>
        <taxon>Eurotiomycetes</taxon>
        <taxon>Eurotiomycetidae</taxon>
        <taxon>Eurotiales</taxon>
        <taxon>Aspergillaceae</taxon>
        <taxon>Aspergillus</taxon>
        <taxon>Aspergillus subgen. Circumdati</taxon>
    </lineage>
</organism>
<dbReference type="CDD" id="cd00866">
    <property type="entry name" value="PEBP_euk"/>
    <property type="match status" value="1"/>
</dbReference>
<dbReference type="Gene3D" id="3.90.280.10">
    <property type="entry name" value="PEBP-like"/>
    <property type="match status" value="1"/>
</dbReference>
<reference evidence="1 2" key="1">
    <citation type="submission" date="2019-04" db="EMBL/GenBank/DDBJ databases">
        <title>Friends and foes A comparative genomics study of 23 Aspergillus species from section Flavi.</title>
        <authorList>
            <consortium name="DOE Joint Genome Institute"/>
            <person name="Kjaerbolling I."/>
            <person name="Vesth T."/>
            <person name="Frisvad J.C."/>
            <person name="Nybo J.L."/>
            <person name="Theobald S."/>
            <person name="Kildgaard S."/>
            <person name="Isbrandt T."/>
            <person name="Kuo A."/>
            <person name="Sato A."/>
            <person name="Lyhne E.K."/>
            <person name="Kogle M.E."/>
            <person name="Wiebenga A."/>
            <person name="Kun R.S."/>
            <person name="Lubbers R.J."/>
            <person name="Makela M.R."/>
            <person name="Barry K."/>
            <person name="Chovatia M."/>
            <person name="Clum A."/>
            <person name="Daum C."/>
            <person name="Haridas S."/>
            <person name="He G."/>
            <person name="LaButti K."/>
            <person name="Lipzen A."/>
            <person name="Mondo S."/>
            <person name="Riley R."/>
            <person name="Salamov A."/>
            <person name="Simmons B.A."/>
            <person name="Magnuson J.K."/>
            <person name="Henrissat B."/>
            <person name="Mortensen U.H."/>
            <person name="Larsen T.O."/>
            <person name="Devries R.P."/>
            <person name="Grigoriev I.V."/>
            <person name="Machida M."/>
            <person name="Baker S.E."/>
            <person name="Andersen M.R."/>
        </authorList>
    </citation>
    <scope>NUCLEOTIDE SEQUENCE [LARGE SCALE GENOMIC DNA]</scope>
    <source>
        <strain evidence="1 2">IBT 18842</strain>
    </source>
</reference>
<dbReference type="OrthoDB" id="2506647at2759"/>
<dbReference type="SUPFAM" id="SSF49777">
    <property type="entry name" value="PEBP-like"/>
    <property type="match status" value="1"/>
</dbReference>
<dbReference type="GO" id="GO:0046578">
    <property type="term" value="P:regulation of Ras protein signal transduction"/>
    <property type="evidence" value="ECO:0007669"/>
    <property type="project" value="TreeGrafter"/>
</dbReference>
<dbReference type="Proteomes" id="UP000325780">
    <property type="component" value="Unassembled WGS sequence"/>
</dbReference>
<protein>
    <submittedName>
        <fullName evidence="1">Phosphatidylethanolamine-binding protein</fullName>
    </submittedName>
</protein>
<dbReference type="PANTHER" id="PTHR11362">
    <property type="entry name" value="PHOSPHATIDYLETHANOLAMINE-BINDING PROTEIN"/>
    <property type="match status" value="1"/>
</dbReference>
<evidence type="ECO:0000313" key="2">
    <source>
        <dbReference type="Proteomes" id="UP000325780"/>
    </source>
</evidence>
<proteinExistence type="predicted"/>
<dbReference type="InterPro" id="IPR036610">
    <property type="entry name" value="PEBP-like_sf"/>
</dbReference>